<protein>
    <submittedName>
        <fullName evidence="1">DUF2510 domain-containing protein</fullName>
    </submittedName>
</protein>
<reference evidence="1" key="1">
    <citation type="submission" date="2023-07" db="EMBL/GenBank/DDBJ databases">
        <title>Degradation of tert-butanol by M. austroafricanum TBA100.</title>
        <authorList>
            <person name="Helbich S."/>
            <person name="Vainshtein Y."/>
        </authorList>
    </citation>
    <scope>NUCLEOTIDE SEQUENCE</scope>
    <source>
        <strain evidence="1">TBA100</strain>
    </source>
</reference>
<evidence type="ECO:0000313" key="2">
    <source>
        <dbReference type="Proteomes" id="UP001172687"/>
    </source>
</evidence>
<name>A0ABT8HEC5_MYCAO</name>
<keyword evidence="2" id="KW-1185">Reference proteome</keyword>
<comment type="caution">
    <text evidence="1">The sequence shown here is derived from an EMBL/GenBank/DDBJ whole genome shotgun (WGS) entry which is preliminary data.</text>
</comment>
<gene>
    <name evidence="1" type="ORF">QYF68_15065</name>
</gene>
<proteinExistence type="predicted"/>
<sequence>MGGVPVAGQEKPSLAFEVIDPGGRPMLFIARVGSKARGRLQVADNAGRHLGQLRQVSSYWRQLFRTSRVTMQIESGAHVFATTDVSIDPHQRDVPVNEPIRDNAGGTLGTVERQWRATETMNDYFDYRLNCVRITSDPLPRLLLVAVFAHYLYDRLAVGGPVGALGKAISRPTWET</sequence>
<organism evidence="1 2">
    <name type="scientific">Mycolicibacterium austroafricanum</name>
    <name type="common">Mycobacterium austroafricanum</name>
    <dbReference type="NCBI Taxonomy" id="39687"/>
    <lineage>
        <taxon>Bacteria</taxon>
        <taxon>Bacillati</taxon>
        <taxon>Actinomycetota</taxon>
        <taxon>Actinomycetes</taxon>
        <taxon>Mycobacteriales</taxon>
        <taxon>Mycobacteriaceae</taxon>
        <taxon>Mycolicibacterium</taxon>
    </lineage>
</organism>
<dbReference type="Proteomes" id="UP001172687">
    <property type="component" value="Unassembled WGS sequence"/>
</dbReference>
<dbReference type="EMBL" id="JAUHTC010000053">
    <property type="protein sequence ID" value="MDN4519127.1"/>
    <property type="molecule type" value="Genomic_DNA"/>
</dbReference>
<dbReference type="RefSeq" id="WP_234935420.1">
    <property type="nucleotide sequence ID" value="NZ_CP070380.1"/>
</dbReference>
<accession>A0ABT8HEC5</accession>
<evidence type="ECO:0000313" key="1">
    <source>
        <dbReference type="EMBL" id="MDN4519127.1"/>
    </source>
</evidence>